<evidence type="ECO:0000313" key="2">
    <source>
        <dbReference type="Proteomes" id="UP000004994"/>
    </source>
</evidence>
<dbReference type="InParanoid" id="A0A3Q7J7I2"/>
<dbReference type="Gramene" id="Solyc12g038017.1.1">
    <property type="protein sequence ID" value="Solyc12g038017.1.1"/>
    <property type="gene ID" value="Solyc12g038017.1"/>
</dbReference>
<name>A0A3Q7J7I2_SOLLC</name>
<reference evidence="1" key="2">
    <citation type="submission" date="2019-01" db="UniProtKB">
        <authorList>
            <consortium name="EnsemblPlants"/>
        </authorList>
    </citation>
    <scope>IDENTIFICATION</scope>
    <source>
        <strain evidence="1">cv. Heinz 1706</strain>
    </source>
</reference>
<dbReference type="EnsemblPlants" id="Solyc12g038017.1.1">
    <property type="protein sequence ID" value="Solyc12g038017.1.1"/>
    <property type="gene ID" value="Solyc12g038017.1"/>
</dbReference>
<accession>A0A3Q7J7I2</accession>
<protein>
    <submittedName>
        <fullName evidence="1">Uncharacterized protein</fullName>
    </submittedName>
</protein>
<organism evidence="1">
    <name type="scientific">Solanum lycopersicum</name>
    <name type="common">Tomato</name>
    <name type="synonym">Lycopersicon esculentum</name>
    <dbReference type="NCBI Taxonomy" id="4081"/>
    <lineage>
        <taxon>Eukaryota</taxon>
        <taxon>Viridiplantae</taxon>
        <taxon>Streptophyta</taxon>
        <taxon>Embryophyta</taxon>
        <taxon>Tracheophyta</taxon>
        <taxon>Spermatophyta</taxon>
        <taxon>Magnoliopsida</taxon>
        <taxon>eudicotyledons</taxon>
        <taxon>Gunneridae</taxon>
        <taxon>Pentapetalae</taxon>
        <taxon>asterids</taxon>
        <taxon>lamiids</taxon>
        <taxon>Solanales</taxon>
        <taxon>Solanaceae</taxon>
        <taxon>Solanoideae</taxon>
        <taxon>Solaneae</taxon>
        <taxon>Solanum</taxon>
        <taxon>Solanum subgen. Lycopersicon</taxon>
    </lineage>
</organism>
<dbReference type="AlphaFoldDB" id="A0A3Q7J7I2"/>
<proteinExistence type="predicted"/>
<keyword evidence="2" id="KW-1185">Reference proteome</keyword>
<reference evidence="1" key="1">
    <citation type="journal article" date="2012" name="Nature">
        <title>The tomato genome sequence provides insights into fleshy fruit evolution.</title>
        <authorList>
            <consortium name="Tomato Genome Consortium"/>
        </authorList>
    </citation>
    <scope>NUCLEOTIDE SEQUENCE [LARGE SCALE GENOMIC DNA]</scope>
    <source>
        <strain evidence="1">cv. Heinz 1706</strain>
    </source>
</reference>
<dbReference type="Proteomes" id="UP000004994">
    <property type="component" value="Chromosome 12"/>
</dbReference>
<evidence type="ECO:0000313" key="1">
    <source>
        <dbReference type="EnsemblPlants" id="Solyc12g038017.1.1"/>
    </source>
</evidence>
<sequence length="114" mass="12391">MKGPSNLFEPIAGIHDRLVTRHDIKDNESMGLLSESLCILSVSSYILFGDILIMPLAQIRLAMLETLSLAKESSRTKYPPTARTAAAIADASLLPALGIDDIRDVSISFHYCSS</sequence>